<feature type="transmembrane region" description="Helical" evidence="6">
    <location>
        <begin position="153"/>
        <end position="173"/>
    </location>
</feature>
<feature type="transmembrane region" description="Helical" evidence="6">
    <location>
        <begin position="113"/>
        <end position="132"/>
    </location>
</feature>
<sequence length="308" mass="33054">MGSLVYQVMSSAAMVSLGMYQLINATRSYLKSPHSYAAKPFHPFLYPRRLQLYLIIVSLLFAMAHHLLLSADSDPLVRGATPVHLLTSLQSAATLFLFLLLALSLLLSDASPALLPLPHDLAFALASALFLLHASLSSARSALQTSAIEAKCLSVSASLSHLSALLSLLLAALPRLFPADAALSASFLLRGLWELQSGLSLYADPFIPDGCHRLLDVKSGIEGSTQCDLDESKLRAVAILDLAFLIHTIFVLLILLLTYALIARTAPARRLGSYDPLPTASSPDPYPNPNPNPNHTLIQLKALSGTQA</sequence>
<protein>
    <submittedName>
        <fullName evidence="7">Uncharacterized protein</fullName>
    </submittedName>
</protein>
<comment type="caution">
    <text evidence="7">The sequence shown here is derived from an EMBL/GenBank/DDBJ whole genome shotgun (WGS) entry which is preliminary data.</text>
</comment>
<dbReference type="PANTHER" id="PTHR47830">
    <property type="entry name" value="OS11G0534100 PROTEIN"/>
    <property type="match status" value="1"/>
</dbReference>
<proteinExistence type="inferred from homology"/>
<dbReference type="Pfam" id="PF04819">
    <property type="entry name" value="DUF716"/>
    <property type="match status" value="1"/>
</dbReference>
<organism evidence="7 8">
    <name type="scientific">Psophocarpus tetragonolobus</name>
    <name type="common">Winged bean</name>
    <name type="synonym">Dolichos tetragonolobus</name>
    <dbReference type="NCBI Taxonomy" id="3891"/>
    <lineage>
        <taxon>Eukaryota</taxon>
        <taxon>Viridiplantae</taxon>
        <taxon>Streptophyta</taxon>
        <taxon>Embryophyta</taxon>
        <taxon>Tracheophyta</taxon>
        <taxon>Spermatophyta</taxon>
        <taxon>Magnoliopsida</taxon>
        <taxon>eudicotyledons</taxon>
        <taxon>Gunneridae</taxon>
        <taxon>Pentapetalae</taxon>
        <taxon>rosids</taxon>
        <taxon>fabids</taxon>
        <taxon>Fabales</taxon>
        <taxon>Fabaceae</taxon>
        <taxon>Papilionoideae</taxon>
        <taxon>50 kb inversion clade</taxon>
        <taxon>NPAAA clade</taxon>
        <taxon>indigoferoid/millettioid clade</taxon>
        <taxon>Phaseoleae</taxon>
        <taxon>Psophocarpus</taxon>
    </lineage>
</organism>
<comment type="subcellular location">
    <subcellularLocation>
        <location evidence="1">Membrane</location>
        <topology evidence="1">Multi-pass membrane protein</topology>
    </subcellularLocation>
</comment>
<dbReference type="InterPro" id="IPR006904">
    <property type="entry name" value="DUF716"/>
</dbReference>
<evidence type="ECO:0000256" key="2">
    <source>
        <dbReference type="ARBA" id="ARBA00006948"/>
    </source>
</evidence>
<comment type="similarity">
    <text evidence="2">Belongs to the TMEM45 family.</text>
</comment>
<keyword evidence="3 6" id="KW-0812">Transmembrane</keyword>
<accession>A0AAN9XKY5</accession>
<dbReference type="PANTHER" id="PTHR47830:SF1">
    <property type="entry name" value="OS11G0534100 PROTEIN"/>
    <property type="match status" value="1"/>
</dbReference>
<gene>
    <name evidence="7" type="ORF">VNO78_16692</name>
</gene>
<evidence type="ECO:0000256" key="5">
    <source>
        <dbReference type="ARBA" id="ARBA00023136"/>
    </source>
</evidence>
<evidence type="ECO:0000313" key="7">
    <source>
        <dbReference type="EMBL" id="KAK7396011.1"/>
    </source>
</evidence>
<keyword evidence="4 6" id="KW-1133">Transmembrane helix</keyword>
<name>A0AAN9XKY5_PSOTE</name>
<feature type="transmembrane region" description="Helical" evidence="6">
    <location>
        <begin position="242"/>
        <end position="262"/>
    </location>
</feature>
<reference evidence="7 8" key="1">
    <citation type="submission" date="2024-01" db="EMBL/GenBank/DDBJ databases">
        <title>The genomes of 5 underutilized Papilionoideae crops provide insights into root nodulation and disease resistanc.</title>
        <authorList>
            <person name="Jiang F."/>
        </authorList>
    </citation>
    <scope>NUCLEOTIDE SEQUENCE [LARGE SCALE GENOMIC DNA]</scope>
    <source>
        <strain evidence="7">DUOXIRENSHENG_FW03</strain>
        <tissue evidence="7">Leaves</tissue>
    </source>
</reference>
<feature type="transmembrane region" description="Helical" evidence="6">
    <location>
        <begin position="83"/>
        <end position="107"/>
    </location>
</feature>
<evidence type="ECO:0000256" key="4">
    <source>
        <dbReference type="ARBA" id="ARBA00022989"/>
    </source>
</evidence>
<keyword evidence="8" id="KW-1185">Reference proteome</keyword>
<dbReference type="Proteomes" id="UP001386955">
    <property type="component" value="Unassembled WGS sequence"/>
</dbReference>
<evidence type="ECO:0000313" key="8">
    <source>
        <dbReference type="Proteomes" id="UP001386955"/>
    </source>
</evidence>
<keyword evidence="5 6" id="KW-0472">Membrane</keyword>
<evidence type="ECO:0000256" key="1">
    <source>
        <dbReference type="ARBA" id="ARBA00004141"/>
    </source>
</evidence>
<dbReference type="GO" id="GO:0016020">
    <property type="term" value="C:membrane"/>
    <property type="evidence" value="ECO:0007669"/>
    <property type="project" value="UniProtKB-SubCell"/>
</dbReference>
<feature type="transmembrane region" description="Helical" evidence="6">
    <location>
        <begin position="50"/>
        <end position="71"/>
    </location>
</feature>
<evidence type="ECO:0000256" key="6">
    <source>
        <dbReference type="SAM" id="Phobius"/>
    </source>
</evidence>
<dbReference type="AlphaFoldDB" id="A0AAN9XKY5"/>
<dbReference type="EMBL" id="JAYMYS010000004">
    <property type="protein sequence ID" value="KAK7396011.1"/>
    <property type="molecule type" value="Genomic_DNA"/>
</dbReference>
<evidence type="ECO:0000256" key="3">
    <source>
        <dbReference type="ARBA" id="ARBA00022692"/>
    </source>
</evidence>